<dbReference type="SUPFAM" id="SSF56801">
    <property type="entry name" value="Acetyl-CoA synthetase-like"/>
    <property type="match status" value="1"/>
</dbReference>
<dbReference type="RefSeq" id="WP_340529733.1">
    <property type="nucleotide sequence ID" value="NZ_FMSH01000486.1"/>
</dbReference>
<sequence length="89" mass="9139">MSSPTRDPALCPHGPAPGAGDSLLRELKARAAACPDAVAMAYHGRRLSYQAVLDASLSLAAGIAPAPVNAPPCAAFPDLFNPTLVEYQP</sequence>
<accession>A0A1K0IQ49</accession>
<protein>
    <recommendedName>
        <fullName evidence="2">AMP-dependent synthetase/ligase domain-containing protein</fullName>
    </recommendedName>
</protein>
<name>A0A1K0IQ49_CUPNE</name>
<dbReference type="EMBL" id="FMSH01000486">
    <property type="protein sequence ID" value="SCU95915.1"/>
    <property type="molecule type" value="Genomic_DNA"/>
</dbReference>
<gene>
    <name evidence="1" type="ORF">CNECB9_5360002</name>
</gene>
<evidence type="ECO:0008006" key="2">
    <source>
        <dbReference type="Google" id="ProtNLM"/>
    </source>
</evidence>
<organism evidence="1">
    <name type="scientific">Cupriavidus necator</name>
    <name type="common">Alcaligenes eutrophus</name>
    <name type="synonym">Ralstonia eutropha</name>
    <dbReference type="NCBI Taxonomy" id="106590"/>
    <lineage>
        <taxon>Bacteria</taxon>
        <taxon>Pseudomonadati</taxon>
        <taxon>Pseudomonadota</taxon>
        <taxon>Betaproteobacteria</taxon>
        <taxon>Burkholderiales</taxon>
        <taxon>Burkholderiaceae</taxon>
        <taxon>Cupriavidus</taxon>
    </lineage>
</organism>
<reference evidence="1" key="1">
    <citation type="submission" date="2016-09" db="EMBL/GenBank/DDBJ databases">
        <authorList>
            <person name="Capua I."/>
            <person name="De Benedictis P."/>
            <person name="Joannis T."/>
            <person name="Lombin L.H."/>
            <person name="Cattoli G."/>
        </authorList>
    </citation>
    <scope>NUCLEOTIDE SEQUENCE</scope>
    <source>
        <strain evidence="1">B9</strain>
    </source>
</reference>
<proteinExistence type="predicted"/>
<evidence type="ECO:0000313" key="1">
    <source>
        <dbReference type="EMBL" id="SCU95915.1"/>
    </source>
</evidence>
<dbReference type="AlphaFoldDB" id="A0A1K0IQ49"/>